<evidence type="ECO:0000313" key="2">
    <source>
        <dbReference type="EMBL" id="OYV82820.1"/>
    </source>
</evidence>
<dbReference type="Gene3D" id="3.40.50.1580">
    <property type="entry name" value="Nucleoside phosphorylase domain"/>
    <property type="match status" value="1"/>
</dbReference>
<protein>
    <submittedName>
        <fullName evidence="2">Nucleosidase</fullName>
    </submittedName>
</protein>
<dbReference type="GO" id="GO:0005829">
    <property type="term" value="C:cytosol"/>
    <property type="evidence" value="ECO:0007669"/>
    <property type="project" value="TreeGrafter"/>
</dbReference>
<dbReference type="GO" id="GO:0019284">
    <property type="term" value="P:L-methionine salvage from S-adenosylmethionine"/>
    <property type="evidence" value="ECO:0007669"/>
    <property type="project" value="TreeGrafter"/>
</dbReference>
<dbReference type="NCBIfam" id="TIGR03468">
    <property type="entry name" value="HpnG"/>
    <property type="match status" value="1"/>
</dbReference>
<reference evidence="2 3" key="1">
    <citation type="submission" date="2017-03" db="EMBL/GenBank/DDBJ databases">
        <title>Lifting the veil on microbial sulfur biogeochemistry in mining wastewaters.</title>
        <authorList>
            <person name="Kantor R.S."/>
            <person name="Colenbrander Nelson T."/>
            <person name="Marshall S."/>
            <person name="Bennett D."/>
            <person name="Apte S."/>
            <person name="Camacho D."/>
            <person name="Thomas B.C."/>
            <person name="Warren L.A."/>
            <person name="Banfield J.F."/>
        </authorList>
    </citation>
    <scope>NUCLEOTIDE SEQUENCE [LARGE SCALE GENOMIC DNA]</scope>
    <source>
        <strain evidence="2">21-59-9</strain>
    </source>
</reference>
<dbReference type="EMBL" id="NCBC01000008">
    <property type="protein sequence ID" value="OYV82820.1"/>
    <property type="molecule type" value="Genomic_DNA"/>
</dbReference>
<proteinExistence type="predicted"/>
<dbReference type="SUPFAM" id="SSF53167">
    <property type="entry name" value="Purine and uridine phosphorylases"/>
    <property type="match status" value="1"/>
</dbReference>
<dbReference type="AlphaFoldDB" id="A0A257TDK2"/>
<evidence type="ECO:0000313" key="3">
    <source>
        <dbReference type="Proteomes" id="UP000216779"/>
    </source>
</evidence>
<dbReference type="GO" id="GO:0008930">
    <property type="term" value="F:methylthioadenosine nucleosidase activity"/>
    <property type="evidence" value="ECO:0007669"/>
    <property type="project" value="TreeGrafter"/>
</dbReference>
<name>A0A257TDK2_9PROT</name>
<sequence>MHCRRLGVVVALDAEAQALHAGALRHDVVVEVNAQLLLVVSGMGPERAMAAARTLLAAGVDGLVSWGTAGALQPARKPGDLLLPEVVFGASSQTWSVDLAWREILAQSLSLPAYAGGLLSVATPCGSAAAKSACLLDFPLAQGVDMESGAIAAVADAAGKPFVVIRSIVDPADQSLPDAATGSVDAYGGLQVLKLMRGLLRHPAVCVDLMRLGAQMQKALNTLRAVAPSLQAGRVA</sequence>
<comment type="caution">
    <text evidence="2">The sequence shown here is derived from an EMBL/GenBank/DDBJ whole genome shotgun (WGS) entry which is preliminary data.</text>
</comment>
<dbReference type="Pfam" id="PF01048">
    <property type="entry name" value="PNP_UDP_1"/>
    <property type="match status" value="1"/>
</dbReference>
<dbReference type="InterPro" id="IPR035994">
    <property type="entry name" value="Nucleoside_phosphorylase_sf"/>
</dbReference>
<dbReference type="Proteomes" id="UP000216779">
    <property type="component" value="Unassembled WGS sequence"/>
</dbReference>
<dbReference type="GO" id="GO:0009116">
    <property type="term" value="P:nucleoside metabolic process"/>
    <property type="evidence" value="ECO:0007669"/>
    <property type="project" value="InterPro"/>
</dbReference>
<accession>A0A257TDK2</accession>
<gene>
    <name evidence="2" type="ORF">B7Z70_00665</name>
</gene>
<dbReference type="GO" id="GO:0008782">
    <property type="term" value="F:adenosylhomocysteine nucleosidase activity"/>
    <property type="evidence" value="ECO:0007669"/>
    <property type="project" value="TreeGrafter"/>
</dbReference>
<feature type="domain" description="Nucleoside phosphorylase" evidence="1">
    <location>
        <begin position="31"/>
        <end position="175"/>
    </location>
</feature>
<organism evidence="2 3">
    <name type="scientific">Acidithiobacillus ferrivorans</name>
    <dbReference type="NCBI Taxonomy" id="160808"/>
    <lineage>
        <taxon>Bacteria</taxon>
        <taxon>Pseudomonadati</taxon>
        <taxon>Pseudomonadota</taxon>
        <taxon>Acidithiobacillia</taxon>
        <taxon>Acidithiobacillales</taxon>
        <taxon>Acidithiobacillaceae</taxon>
        <taxon>Acidithiobacillus</taxon>
    </lineage>
</organism>
<evidence type="ECO:0000259" key="1">
    <source>
        <dbReference type="Pfam" id="PF01048"/>
    </source>
</evidence>
<dbReference type="PANTHER" id="PTHR46832">
    <property type="entry name" value="5'-METHYLTHIOADENOSINE/S-ADENOSYLHOMOCYSTEINE NUCLEOSIDASE"/>
    <property type="match status" value="1"/>
</dbReference>
<dbReference type="InterPro" id="IPR017831">
    <property type="entry name" value="Hopanoid-assoc_phosphoryl_HpnG"/>
</dbReference>
<dbReference type="InterPro" id="IPR000845">
    <property type="entry name" value="Nucleoside_phosphorylase_d"/>
</dbReference>
<dbReference type="PANTHER" id="PTHR46832:SF1">
    <property type="entry name" value="5'-METHYLTHIOADENOSINE_S-ADENOSYLHOMOCYSTEINE NUCLEOSIDASE"/>
    <property type="match status" value="1"/>
</dbReference>